<feature type="coiled-coil region" evidence="1">
    <location>
        <begin position="34"/>
        <end position="68"/>
    </location>
</feature>
<evidence type="ECO:0000313" key="4">
    <source>
        <dbReference type="Proteomes" id="UP000319213"/>
    </source>
</evidence>
<evidence type="ECO:0000256" key="1">
    <source>
        <dbReference type="SAM" id="Coils"/>
    </source>
</evidence>
<evidence type="ECO:0000313" key="3">
    <source>
        <dbReference type="EMBL" id="TQM74046.1"/>
    </source>
</evidence>
<dbReference type="EMBL" id="VFPQ01000001">
    <property type="protein sequence ID" value="TQM74046.1"/>
    <property type="molecule type" value="Genomic_DNA"/>
</dbReference>
<dbReference type="Proteomes" id="UP000319213">
    <property type="component" value="Unassembled WGS sequence"/>
</dbReference>
<feature type="coiled-coil region" evidence="1">
    <location>
        <begin position="108"/>
        <end position="160"/>
    </location>
</feature>
<dbReference type="Pfam" id="PF26571">
    <property type="entry name" value="VldE"/>
    <property type="match status" value="1"/>
</dbReference>
<reference evidence="3 4" key="1">
    <citation type="submission" date="2019-06" db="EMBL/GenBank/DDBJ databases">
        <title>Sequencing the genomes of 1000 actinobacteria strains.</title>
        <authorList>
            <person name="Klenk H.-P."/>
        </authorList>
    </citation>
    <scope>NUCLEOTIDE SEQUENCE [LARGE SCALE GENOMIC DNA]</scope>
    <source>
        <strain evidence="3 4">DSM 43186</strain>
    </source>
</reference>
<dbReference type="AlphaFoldDB" id="A0A543ITZ5"/>
<dbReference type="InterPro" id="IPR058593">
    <property type="entry name" value="ARB_07466-like_C"/>
</dbReference>
<evidence type="ECO:0000259" key="2">
    <source>
        <dbReference type="Pfam" id="PF26571"/>
    </source>
</evidence>
<protein>
    <recommendedName>
        <fullName evidence="2">ARB-07466-like C-terminal domain-containing protein</fullName>
    </recommendedName>
</protein>
<keyword evidence="1" id="KW-0175">Coiled coil</keyword>
<sequence length="281" mass="31282">MTALAGAPGAQAEPDRQTKLNQLTKQAAALTRAYRGEIQSLEEAKRAVRRAEARVKSLKASVAAAQRTLTQFAQTSYMQGGVDPGQFLAFGDGDLGQAATLNYLAAMRAERLNRLKEMQQEAKKAEKAADDKVEELRENIEELQRKRREVERLLARFGFQKPDAGTGLTPRMISVRNAILQQFPMPYGYGCLRRGDAGEHGVGRACDFMMAPGGRYATGADLERGNALAEWCIRNGRRLGIMYIIWQQKYYDIRTGSGWRMMADRGSPTANHYDHVHVSVL</sequence>
<dbReference type="OrthoDB" id="2989771at2"/>
<comment type="caution">
    <text evidence="3">The sequence shown here is derived from an EMBL/GenBank/DDBJ whole genome shotgun (WGS) entry which is preliminary data.</text>
</comment>
<proteinExistence type="predicted"/>
<accession>A0A543ITZ5</accession>
<gene>
    <name evidence="3" type="ORF">FHX40_0707</name>
</gene>
<feature type="domain" description="ARB-07466-like C-terminal" evidence="2">
    <location>
        <begin position="166"/>
        <end position="273"/>
    </location>
</feature>
<organism evidence="3 4">
    <name type="scientific">Thermopolyspora flexuosa</name>
    <dbReference type="NCBI Taxonomy" id="103836"/>
    <lineage>
        <taxon>Bacteria</taxon>
        <taxon>Bacillati</taxon>
        <taxon>Actinomycetota</taxon>
        <taxon>Actinomycetes</taxon>
        <taxon>Streptosporangiales</taxon>
        <taxon>Streptosporangiaceae</taxon>
        <taxon>Thermopolyspora</taxon>
    </lineage>
</organism>
<keyword evidence="4" id="KW-1185">Reference proteome</keyword>
<name>A0A543ITZ5_9ACTN</name>